<proteinExistence type="predicted"/>
<dbReference type="AlphaFoldDB" id="A0A842HK56"/>
<dbReference type="RefSeq" id="WP_185676492.1">
    <property type="nucleotide sequence ID" value="NZ_JACHVB010000043.1"/>
</dbReference>
<keyword evidence="1" id="KW-0472">Membrane</keyword>
<name>A0A842HK56_9BACT</name>
<dbReference type="Proteomes" id="UP000546464">
    <property type="component" value="Unassembled WGS sequence"/>
</dbReference>
<dbReference type="EMBL" id="JACHVB010000043">
    <property type="protein sequence ID" value="MBC2595541.1"/>
    <property type="molecule type" value="Genomic_DNA"/>
</dbReference>
<accession>A0A842HK56</accession>
<keyword evidence="1" id="KW-0812">Transmembrane</keyword>
<protein>
    <submittedName>
        <fullName evidence="2">Uncharacterized protein</fullName>
    </submittedName>
</protein>
<gene>
    <name evidence="2" type="ORF">H5P28_14840</name>
</gene>
<keyword evidence="3" id="KW-1185">Reference proteome</keyword>
<keyword evidence="1" id="KW-1133">Transmembrane helix</keyword>
<organism evidence="2 3">
    <name type="scientific">Ruficoccus amylovorans</name>
    <dbReference type="NCBI Taxonomy" id="1804625"/>
    <lineage>
        <taxon>Bacteria</taxon>
        <taxon>Pseudomonadati</taxon>
        <taxon>Verrucomicrobiota</taxon>
        <taxon>Opitutia</taxon>
        <taxon>Puniceicoccales</taxon>
        <taxon>Cerasicoccaceae</taxon>
        <taxon>Ruficoccus</taxon>
    </lineage>
</organism>
<reference evidence="2 3" key="1">
    <citation type="submission" date="2020-07" db="EMBL/GenBank/DDBJ databases">
        <authorList>
            <person name="Feng X."/>
        </authorList>
    </citation>
    <scope>NUCLEOTIDE SEQUENCE [LARGE SCALE GENOMIC DNA]</scope>
    <source>
        <strain evidence="2 3">JCM31066</strain>
    </source>
</reference>
<evidence type="ECO:0000313" key="2">
    <source>
        <dbReference type="EMBL" id="MBC2595541.1"/>
    </source>
</evidence>
<feature type="transmembrane region" description="Helical" evidence="1">
    <location>
        <begin position="59"/>
        <end position="81"/>
    </location>
</feature>
<evidence type="ECO:0000313" key="3">
    <source>
        <dbReference type="Proteomes" id="UP000546464"/>
    </source>
</evidence>
<evidence type="ECO:0000256" key="1">
    <source>
        <dbReference type="SAM" id="Phobius"/>
    </source>
</evidence>
<sequence length="83" mass="9344">MLEGLFWIFIAVLIGVPASLGCYLVLANSDKLTVKYQNYQLARTMQPLKDEDFSNMPRIIWLLKAVGVLLLVFSAGVVYYVTT</sequence>
<feature type="transmembrane region" description="Helical" evidence="1">
    <location>
        <begin position="6"/>
        <end position="26"/>
    </location>
</feature>
<comment type="caution">
    <text evidence="2">The sequence shown here is derived from an EMBL/GenBank/DDBJ whole genome shotgun (WGS) entry which is preliminary data.</text>
</comment>